<organism evidence="1 2">
    <name type="scientific">Candidatus Desulfosporosinus infrequens</name>
    <dbReference type="NCBI Taxonomy" id="2043169"/>
    <lineage>
        <taxon>Bacteria</taxon>
        <taxon>Bacillati</taxon>
        <taxon>Bacillota</taxon>
        <taxon>Clostridia</taxon>
        <taxon>Eubacteriales</taxon>
        <taxon>Desulfitobacteriaceae</taxon>
        <taxon>Desulfosporosinus</taxon>
    </lineage>
</organism>
<sequence>MYRNFASEDQDFIKQMILFKNGQVKDGLKKKVESSIS</sequence>
<dbReference type="AlphaFoldDB" id="A0A2U3KLY4"/>
<proteinExistence type="predicted"/>
<evidence type="ECO:0000313" key="1">
    <source>
        <dbReference type="EMBL" id="SPF40560.1"/>
    </source>
</evidence>
<gene>
    <name evidence="1" type="ORF">SBF1_2280002</name>
</gene>
<name>A0A2U3KLY4_9FIRM</name>
<dbReference type="Proteomes" id="UP000238916">
    <property type="component" value="Unassembled WGS sequence"/>
</dbReference>
<evidence type="ECO:0000313" key="2">
    <source>
        <dbReference type="Proteomes" id="UP000238916"/>
    </source>
</evidence>
<accession>A0A2U3KLY4</accession>
<dbReference type="EMBL" id="OMOF01000144">
    <property type="protein sequence ID" value="SPF40560.1"/>
    <property type="molecule type" value="Genomic_DNA"/>
</dbReference>
<protein>
    <submittedName>
        <fullName evidence="1">Uncharacterized protein</fullName>
    </submittedName>
</protein>
<reference evidence="2" key="1">
    <citation type="submission" date="2018-02" db="EMBL/GenBank/DDBJ databases">
        <authorList>
            <person name="Hausmann B."/>
        </authorList>
    </citation>
    <scope>NUCLEOTIDE SEQUENCE [LARGE SCALE GENOMIC DNA]</scope>
    <source>
        <strain evidence="2">Peat soil MAG SbF1</strain>
    </source>
</reference>